<dbReference type="PANTHER" id="PTHR34386:SF1">
    <property type="entry name" value="GLUTAREDOXIN-LIKE PROTEIN NRDH"/>
    <property type="match status" value="1"/>
</dbReference>
<dbReference type="GO" id="GO:0009055">
    <property type="term" value="F:electron transfer activity"/>
    <property type="evidence" value="ECO:0007669"/>
    <property type="project" value="TreeGrafter"/>
</dbReference>
<dbReference type="Proteomes" id="UP000244924">
    <property type="component" value="Unassembled WGS sequence"/>
</dbReference>
<organism evidence="2 3">
    <name type="scientific">Albidovulum aquaemixtae</name>
    <dbReference type="NCBI Taxonomy" id="1542388"/>
    <lineage>
        <taxon>Bacteria</taxon>
        <taxon>Pseudomonadati</taxon>
        <taxon>Pseudomonadota</taxon>
        <taxon>Alphaproteobacteria</taxon>
        <taxon>Rhodobacterales</taxon>
        <taxon>Paracoccaceae</taxon>
        <taxon>Albidovulum</taxon>
    </lineage>
</organism>
<evidence type="ECO:0000313" key="3">
    <source>
        <dbReference type="Proteomes" id="UP000244924"/>
    </source>
</evidence>
<dbReference type="OrthoDB" id="9795531at2"/>
<dbReference type="GO" id="GO:0045454">
    <property type="term" value="P:cell redox homeostasis"/>
    <property type="evidence" value="ECO:0007669"/>
    <property type="project" value="TreeGrafter"/>
</dbReference>
<dbReference type="RefSeq" id="WP_108852188.1">
    <property type="nucleotide sequence ID" value="NZ_OMOQ01000001.1"/>
</dbReference>
<evidence type="ECO:0000259" key="1">
    <source>
        <dbReference type="Pfam" id="PF00462"/>
    </source>
</evidence>
<dbReference type="AlphaFoldDB" id="A0A2R8B578"/>
<dbReference type="InterPro" id="IPR002109">
    <property type="entry name" value="Glutaredoxin"/>
</dbReference>
<dbReference type="InterPro" id="IPR036249">
    <property type="entry name" value="Thioredoxin-like_sf"/>
</dbReference>
<dbReference type="Pfam" id="PF00462">
    <property type="entry name" value="Glutaredoxin"/>
    <property type="match status" value="1"/>
</dbReference>
<sequence>MRIEIFTGPGCAHCEVAKALLNRRGLTFEERDVSEEAVREEFAQRLPRVRSIPQVFIDDEHIGGLEDLKLRLA</sequence>
<dbReference type="Gene3D" id="3.40.30.10">
    <property type="entry name" value="Glutaredoxin"/>
    <property type="match status" value="1"/>
</dbReference>
<dbReference type="SUPFAM" id="SSF52833">
    <property type="entry name" value="Thioredoxin-like"/>
    <property type="match status" value="1"/>
</dbReference>
<gene>
    <name evidence="2" type="primary">grxC_1</name>
    <name evidence="2" type="ORF">DEA8626_01311</name>
</gene>
<protein>
    <submittedName>
        <fullName evidence="2">Glutaredoxin 3</fullName>
    </submittedName>
</protein>
<reference evidence="2 3" key="1">
    <citation type="submission" date="2018-03" db="EMBL/GenBank/DDBJ databases">
        <authorList>
            <person name="Keele B.F."/>
        </authorList>
    </citation>
    <scope>NUCLEOTIDE SEQUENCE [LARGE SCALE GENOMIC DNA]</scope>
    <source>
        <strain evidence="2 3">CECT 8626</strain>
    </source>
</reference>
<name>A0A2R8B578_9RHOB</name>
<keyword evidence="3" id="KW-1185">Reference proteome</keyword>
<dbReference type="PROSITE" id="PS51354">
    <property type="entry name" value="GLUTAREDOXIN_2"/>
    <property type="match status" value="1"/>
</dbReference>
<accession>A0A2R8B578</accession>
<evidence type="ECO:0000313" key="2">
    <source>
        <dbReference type="EMBL" id="SPH17784.1"/>
    </source>
</evidence>
<dbReference type="PANTHER" id="PTHR34386">
    <property type="entry name" value="GLUTAREDOXIN"/>
    <property type="match status" value="1"/>
</dbReference>
<proteinExistence type="predicted"/>
<dbReference type="EMBL" id="OMOQ01000001">
    <property type="protein sequence ID" value="SPH17784.1"/>
    <property type="molecule type" value="Genomic_DNA"/>
</dbReference>
<dbReference type="PRINTS" id="PR00160">
    <property type="entry name" value="GLUTAREDOXIN"/>
</dbReference>
<dbReference type="InterPro" id="IPR014025">
    <property type="entry name" value="Glutaredoxin_subgr"/>
</dbReference>
<feature type="domain" description="Glutaredoxin" evidence="1">
    <location>
        <begin position="3"/>
        <end position="62"/>
    </location>
</feature>
<dbReference type="InterPro" id="IPR051548">
    <property type="entry name" value="Grx-like_ET"/>
</dbReference>